<keyword evidence="3" id="KW-1185">Reference proteome</keyword>
<dbReference type="EnsemblProtists" id="EKX35398">
    <property type="protein sequence ID" value="EKX35398"/>
    <property type="gene ID" value="GUITHDRAFT_118418"/>
</dbReference>
<reference evidence="1 3" key="1">
    <citation type="journal article" date="2012" name="Nature">
        <title>Algal genomes reveal evolutionary mosaicism and the fate of nucleomorphs.</title>
        <authorList>
            <consortium name="DOE Joint Genome Institute"/>
            <person name="Curtis B.A."/>
            <person name="Tanifuji G."/>
            <person name="Burki F."/>
            <person name="Gruber A."/>
            <person name="Irimia M."/>
            <person name="Maruyama S."/>
            <person name="Arias M.C."/>
            <person name="Ball S.G."/>
            <person name="Gile G.H."/>
            <person name="Hirakawa Y."/>
            <person name="Hopkins J.F."/>
            <person name="Kuo A."/>
            <person name="Rensing S.A."/>
            <person name="Schmutz J."/>
            <person name="Symeonidi A."/>
            <person name="Elias M."/>
            <person name="Eveleigh R.J."/>
            <person name="Herman E.K."/>
            <person name="Klute M.J."/>
            <person name="Nakayama T."/>
            <person name="Obornik M."/>
            <person name="Reyes-Prieto A."/>
            <person name="Armbrust E.V."/>
            <person name="Aves S.J."/>
            <person name="Beiko R.G."/>
            <person name="Coutinho P."/>
            <person name="Dacks J.B."/>
            <person name="Durnford D.G."/>
            <person name="Fast N.M."/>
            <person name="Green B.R."/>
            <person name="Grisdale C.J."/>
            <person name="Hempel F."/>
            <person name="Henrissat B."/>
            <person name="Hoppner M.P."/>
            <person name="Ishida K."/>
            <person name="Kim E."/>
            <person name="Koreny L."/>
            <person name="Kroth P.G."/>
            <person name="Liu Y."/>
            <person name="Malik S.B."/>
            <person name="Maier U.G."/>
            <person name="McRose D."/>
            <person name="Mock T."/>
            <person name="Neilson J.A."/>
            <person name="Onodera N.T."/>
            <person name="Poole A.M."/>
            <person name="Pritham E.J."/>
            <person name="Richards T.A."/>
            <person name="Rocap G."/>
            <person name="Roy S.W."/>
            <person name="Sarai C."/>
            <person name="Schaack S."/>
            <person name="Shirato S."/>
            <person name="Slamovits C.H."/>
            <person name="Spencer D.F."/>
            <person name="Suzuki S."/>
            <person name="Worden A.Z."/>
            <person name="Zauner S."/>
            <person name="Barry K."/>
            <person name="Bell C."/>
            <person name="Bharti A.K."/>
            <person name="Crow J.A."/>
            <person name="Grimwood J."/>
            <person name="Kramer R."/>
            <person name="Lindquist E."/>
            <person name="Lucas S."/>
            <person name="Salamov A."/>
            <person name="McFadden G.I."/>
            <person name="Lane C.E."/>
            <person name="Keeling P.J."/>
            <person name="Gray M.W."/>
            <person name="Grigoriev I.V."/>
            <person name="Archibald J.M."/>
        </authorList>
    </citation>
    <scope>NUCLEOTIDE SEQUENCE</scope>
    <source>
        <strain evidence="1 3">CCMP2712</strain>
    </source>
</reference>
<dbReference type="Proteomes" id="UP000011087">
    <property type="component" value="Unassembled WGS sequence"/>
</dbReference>
<protein>
    <submittedName>
        <fullName evidence="1 2">Uncharacterized protein</fullName>
    </submittedName>
</protein>
<name>L1IGP9_GUITC</name>
<evidence type="ECO:0000313" key="1">
    <source>
        <dbReference type="EMBL" id="EKX35398.1"/>
    </source>
</evidence>
<dbReference type="EMBL" id="JH993091">
    <property type="protein sequence ID" value="EKX35398.1"/>
    <property type="molecule type" value="Genomic_DNA"/>
</dbReference>
<dbReference type="RefSeq" id="XP_005822378.1">
    <property type="nucleotide sequence ID" value="XM_005822321.1"/>
</dbReference>
<dbReference type="KEGG" id="gtt:GUITHDRAFT_118418"/>
<accession>L1IGP9</accession>
<dbReference type="PaxDb" id="55529-EKX35398"/>
<reference evidence="3" key="2">
    <citation type="submission" date="2012-11" db="EMBL/GenBank/DDBJ databases">
        <authorList>
            <person name="Kuo A."/>
            <person name="Curtis B.A."/>
            <person name="Tanifuji G."/>
            <person name="Burki F."/>
            <person name="Gruber A."/>
            <person name="Irimia M."/>
            <person name="Maruyama S."/>
            <person name="Arias M.C."/>
            <person name="Ball S.G."/>
            <person name="Gile G.H."/>
            <person name="Hirakawa Y."/>
            <person name="Hopkins J.F."/>
            <person name="Rensing S.A."/>
            <person name="Schmutz J."/>
            <person name="Symeonidi A."/>
            <person name="Elias M."/>
            <person name="Eveleigh R.J."/>
            <person name="Herman E.K."/>
            <person name="Klute M.J."/>
            <person name="Nakayama T."/>
            <person name="Obornik M."/>
            <person name="Reyes-Prieto A."/>
            <person name="Armbrust E.V."/>
            <person name="Aves S.J."/>
            <person name="Beiko R.G."/>
            <person name="Coutinho P."/>
            <person name="Dacks J.B."/>
            <person name="Durnford D.G."/>
            <person name="Fast N.M."/>
            <person name="Green B.R."/>
            <person name="Grisdale C."/>
            <person name="Hempe F."/>
            <person name="Henrissat B."/>
            <person name="Hoppner M.P."/>
            <person name="Ishida K.-I."/>
            <person name="Kim E."/>
            <person name="Koreny L."/>
            <person name="Kroth P.G."/>
            <person name="Liu Y."/>
            <person name="Malik S.-B."/>
            <person name="Maier U.G."/>
            <person name="McRose D."/>
            <person name="Mock T."/>
            <person name="Neilson J.A."/>
            <person name="Onodera N.T."/>
            <person name="Poole A.M."/>
            <person name="Pritham E.J."/>
            <person name="Richards T.A."/>
            <person name="Rocap G."/>
            <person name="Roy S.W."/>
            <person name="Sarai C."/>
            <person name="Schaack S."/>
            <person name="Shirato S."/>
            <person name="Slamovits C.H."/>
            <person name="Spencer D.F."/>
            <person name="Suzuki S."/>
            <person name="Worden A.Z."/>
            <person name="Zauner S."/>
            <person name="Barry K."/>
            <person name="Bell C."/>
            <person name="Bharti A.K."/>
            <person name="Crow J.A."/>
            <person name="Grimwood J."/>
            <person name="Kramer R."/>
            <person name="Lindquist E."/>
            <person name="Lucas S."/>
            <person name="Salamov A."/>
            <person name="McFadden G.I."/>
            <person name="Lane C.E."/>
            <person name="Keeling P.J."/>
            <person name="Gray M.W."/>
            <person name="Grigoriev I.V."/>
            <person name="Archibald J.M."/>
        </authorList>
    </citation>
    <scope>NUCLEOTIDE SEQUENCE</scope>
    <source>
        <strain evidence="3">CCMP2712</strain>
    </source>
</reference>
<organism evidence="1">
    <name type="scientific">Guillardia theta (strain CCMP2712)</name>
    <name type="common">Cryptophyte</name>
    <dbReference type="NCBI Taxonomy" id="905079"/>
    <lineage>
        <taxon>Eukaryota</taxon>
        <taxon>Cryptophyceae</taxon>
        <taxon>Pyrenomonadales</taxon>
        <taxon>Geminigeraceae</taxon>
        <taxon>Guillardia</taxon>
    </lineage>
</organism>
<sequence>MTYTMQDRTSTDAFSFPSFAHAKDDARREVYQVPIQAALADRANKELNDPCQVQLSSRKLFYSRIFGLK</sequence>
<evidence type="ECO:0000313" key="2">
    <source>
        <dbReference type="EnsemblProtists" id="EKX35398"/>
    </source>
</evidence>
<dbReference type="HOGENOM" id="CLU_2781276_0_0_1"/>
<reference evidence="2" key="3">
    <citation type="submission" date="2016-03" db="UniProtKB">
        <authorList>
            <consortium name="EnsemblProtists"/>
        </authorList>
    </citation>
    <scope>IDENTIFICATION</scope>
</reference>
<dbReference type="AlphaFoldDB" id="L1IGP9"/>
<proteinExistence type="predicted"/>
<dbReference type="GeneID" id="17292148"/>
<gene>
    <name evidence="1" type="ORF">GUITHDRAFT_118418</name>
</gene>
<evidence type="ECO:0000313" key="3">
    <source>
        <dbReference type="Proteomes" id="UP000011087"/>
    </source>
</evidence>